<evidence type="ECO:0000256" key="3">
    <source>
        <dbReference type="ARBA" id="ARBA00023002"/>
    </source>
</evidence>
<comment type="function">
    <text evidence="1">Catalyzes the reversible oxidative deamination of glutamate to alpha-ketoglutarate and ammonia.</text>
</comment>
<feature type="binding site" evidence="6">
    <location>
        <begin position="174"/>
        <end position="179"/>
    </location>
    <ligand>
        <name>NAD(+)</name>
        <dbReference type="ChEBI" id="CHEBI:57540"/>
    </ligand>
</feature>
<gene>
    <name evidence="9" type="ORF">SAMN03080615_03019</name>
</gene>
<evidence type="ECO:0000256" key="4">
    <source>
        <dbReference type="ARBA" id="ARBA00023027"/>
    </source>
</evidence>
<keyword evidence="3 7" id="KW-0560">Oxidoreductase</keyword>
<dbReference type="SUPFAM" id="SSF51735">
    <property type="entry name" value="NAD(P)-binding Rossmann-fold domains"/>
    <property type="match status" value="1"/>
</dbReference>
<dbReference type="SUPFAM" id="SSF53223">
    <property type="entry name" value="Aminoacid dehydrogenase-like, N-terminal domain"/>
    <property type="match status" value="1"/>
</dbReference>
<sequence>MFRQMESAGLQDLHFWQDPDTGLQAIIAIHDTFRGPAIGGCRFINYPDSAAAITDAIRLARGMSYKAALAGLPHGGGKSVIIKPAGLYDRNQLMQSFGHFVDSLGGRYITAMDSGTQISDMDNIALNTRFVTCTRDMGDPSPSTAQGVFAGIRASVQFRFGTHDLHNVHIAIQGLGHVGYALAKLLHHAGARLTVTDIDAQKVARATAEFNATAVEADAIYDTAADIFCPCGLGAIINADTVKRLNCAIVAGSANNQLADDGQGDSLARRGILYAPDYLINAGGLIFVALQHARHHEQAIRLKVESIYDALLELYKHAEADHRPTNYIADLRAEAIIRQASMATHQAA</sequence>
<dbReference type="EMBL" id="FOGB01000009">
    <property type="protein sequence ID" value="SEQ86290.1"/>
    <property type="molecule type" value="Genomic_DNA"/>
</dbReference>
<accession>A0A1H9JHJ5</accession>
<dbReference type="PIRSF" id="PIRSF000188">
    <property type="entry name" value="Phe_leu_dh"/>
    <property type="match status" value="1"/>
</dbReference>
<dbReference type="InterPro" id="IPR036291">
    <property type="entry name" value="NAD(P)-bd_dom_sf"/>
</dbReference>
<dbReference type="PANTHER" id="PTHR42722">
    <property type="entry name" value="LEUCINE DEHYDROGENASE"/>
    <property type="match status" value="1"/>
</dbReference>
<dbReference type="OrthoDB" id="9803297at2"/>
<name>A0A1H9JHJ5_9GAMM</name>
<comment type="similarity">
    <text evidence="2 7">Belongs to the Glu/Leu/Phe/Val dehydrogenases family.</text>
</comment>
<organism evidence="9 10">
    <name type="scientific">Amphritea atlantica</name>
    <dbReference type="NCBI Taxonomy" id="355243"/>
    <lineage>
        <taxon>Bacteria</taxon>
        <taxon>Pseudomonadati</taxon>
        <taxon>Pseudomonadota</taxon>
        <taxon>Gammaproteobacteria</taxon>
        <taxon>Oceanospirillales</taxon>
        <taxon>Oceanospirillaceae</taxon>
        <taxon>Amphritea</taxon>
    </lineage>
</organism>
<feature type="domain" description="Glutamate/phenylalanine/leucine/valine/L-tryptophan dehydrogenase C-terminal" evidence="8">
    <location>
        <begin position="138"/>
        <end position="345"/>
    </location>
</feature>
<dbReference type="SMART" id="SM00839">
    <property type="entry name" value="ELFV_dehydrog"/>
    <property type="match status" value="1"/>
</dbReference>
<dbReference type="STRING" id="355243.SAMN03080615_03019"/>
<dbReference type="GO" id="GO:0016639">
    <property type="term" value="F:oxidoreductase activity, acting on the CH-NH2 group of donors, NAD or NADP as acceptor"/>
    <property type="evidence" value="ECO:0007669"/>
    <property type="project" value="InterPro"/>
</dbReference>
<dbReference type="Pfam" id="PF02812">
    <property type="entry name" value="ELFV_dehydrog_N"/>
    <property type="match status" value="1"/>
</dbReference>
<dbReference type="PANTHER" id="PTHR42722:SF1">
    <property type="entry name" value="VALINE DEHYDROGENASE"/>
    <property type="match status" value="1"/>
</dbReference>
<keyword evidence="6" id="KW-0547">Nucleotide-binding</keyword>
<dbReference type="CDD" id="cd01075">
    <property type="entry name" value="NAD_bind_Leu_Phe_Val_DH"/>
    <property type="match status" value="1"/>
</dbReference>
<evidence type="ECO:0000256" key="5">
    <source>
        <dbReference type="PIRSR" id="PIRSR000188-1"/>
    </source>
</evidence>
<dbReference type="InterPro" id="IPR006095">
    <property type="entry name" value="Glu/Leu/Phe/Val/Trp_DH"/>
</dbReference>
<protein>
    <submittedName>
        <fullName evidence="9">Leucine dehydrogenase</fullName>
    </submittedName>
</protein>
<evidence type="ECO:0000313" key="10">
    <source>
        <dbReference type="Proteomes" id="UP000198749"/>
    </source>
</evidence>
<evidence type="ECO:0000313" key="9">
    <source>
        <dbReference type="EMBL" id="SEQ86290.1"/>
    </source>
</evidence>
<dbReference type="Proteomes" id="UP000198749">
    <property type="component" value="Unassembled WGS sequence"/>
</dbReference>
<evidence type="ECO:0000256" key="1">
    <source>
        <dbReference type="ARBA" id="ARBA00003868"/>
    </source>
</evidence>
<dbReference type="GO" id="GO:0006520">
    <property type="term" value="P:amino acid metabolic process"/>
    <property type="evidence" value="ECO:0007669"/>
    <property type="project" value="InterPro"/>
</dbReference>
<evidence type="ECO:0000256" key="6">
    <source>
        <dbReference type="PIRSR" id="PIRSR000188-2"/>
    </source>
</evidence>
<reference evidence="10" key="1">
    <citation type="submission" date="2016-10" db="EMBL/GenBank/DDBJ databases">
        <authorList>
            <person name="Varghese N."/>
            <person name="Submissions S."/>
        </authorList>
    </citation>
    <scope>NUCLEOTIDE SEQUENCE [LARGE SCALE GENOMIC DNA]</scope>
    <source>
        <strain evidence="10">DSM 18887</strain>
    </source>
</reference>
<feature type="active site" description="Proton donor/acceptor" evidence="5">
    <location>
        <position position="78"/>
    </location>
</feature>
<dbReference type="InterPro" id="IPR016211">
    <property type="entry name" value="Glu/Phe/Leu/Val/Trp_DH_bac/arc"/>
</dbReference>
<dbReference type="PRINTS" id="PR00082">
    <property type="entry name" value="GLFDHDRGNASE"/>
</dbReference>
<dbReference type="GO" id="GO:0000166">
    <property type="term" value="F:nucleotide binding"/>
    <property type="evidence" value="ECO:0007669"/>
    <property type="project" value="UniProtKB-KW"/>
</dbReference>
<dbReference type="InterPro" id="IPR006097">
    <property type="entry name" value="Glu/Leu/Phe/Val/Trp_DH_dimer"/>
</dbReference>
<proteinExistence type="inferred from homology"/>
<dbReference type="Pfam" id="PF00208">
    <property type="entry name" value="ELFV_dehydrog"/>
    <property type="match status" value="1"/>
</dbReference>
<evidence type="ECO:0000259" key="8">
    <source>
        <dbReference type="SMART" id="SM00839"/>
    </source>
</evidence>
<dbReference type="InterPro" id="IPR046346">
    <property type="entry name" value="Aminoacid_DH-like_N_sf"/>
</dbReference>
<dbReference type="InterPro" id="IPR006096">
    <property type="entry name" value="Glu/Leu/Phe/Val/Trp_DH_C"/>
</dbReference>
<dbReference type="RefSeq" id="WP_091359972.1">
    <property type="nucleotide sequence ID" value="NZ_AP025284.1"/>
</dbReference>
<dbReference type="Gene3D" id="3.40.50.720">
    <property type="entry name" value="NAD(P)-binding Rossmann-like Domain"/>
    <property type="match status" value="1"/>
</dbReference>
<keyword evidence="10" id="KW-1185">Reference proteome</keyword>
<evidence type="ECO:0000256" key="7">
    <source>
        <dbReference type="RuleBase" id="RU004417"/>
    </source>
</evidence>
<dbReference type="Gene3D" id="3.40.50.10860">
    <property type="entry name" value="Leucine Dehydrogenase, chain A, domain 1"/>
    <property type="match status" value="1"/>
</dbReference>
<keyword evidence="4 6" id="KW-0520">NAD</keyword>
<dbReference type="AlphaFoldDB" id="A0A1H9JHJ5"/>
<evidence type="ECO:0000256" key="2">
    <source>
        <dbReference type="ARBA" id="ARBA00006382"/>
    </source>
</evidence>